<keyword evidence="3 8" id="KW-0812">Transmembrane</keyword>
<dbReference type="PANTHER" id="PTHR21143">
    <property type="entry name" value="INVERTEBRATE GUSTATORY RECEPTOR"/>
    <property type="match status" value="1"/>
</dbReference>
<evidence type="ECO:0000256" key="3">
    <source>
        <dbReference type="ARBA" id="ARBA00022692"/>
    </source>
</evidence>
<comment type="subcellular location">
    <subcellularLocation>
        <location evidence="1">Cell membrane</location>
        <topology evidence="1">Multi-pass membrane protein</topology>
    </subcellularLocation>
</comment>
<feature type="transmembrane region" description="Helical" evidence="8">
    <location>
        <begin position="12"/>
        <end position="35"/>
    </location>
</feature>
<evidence type="ECO:0000313" key="9">
    <source>
        <dbReference type="EMBL" id="CAL8103173.1"/>
    </source>
</evidence>
<feature type="transmembrane region" description="Helical" evidence="8">
    <location>
        <begin position="41"/>
        <end position="58"/>
    </location>
</feature>
<dbReference type="Pfam" id="PF08395">
    <property type="entry name" value="7tm_7"/>
    <property type="match status" value="1"/>
</dbReference>
<evidence type="ECO:0000256" key="4">
    <source>
        <dbReference type="ARBA" id="ARBA00022989"/>
    </source>
</evidence>
<evidence type="ECO:0008006" key="11">
    <source>
        <dbReference type="Google" id="ProtNLM"/>
    </source>
</evidence>
<evidence type="ECO:0000256" key="1">
    <source>
        <dbReference type="ARBA" id="ARBA00004651"/>
    </source>
</evidence>
<feature type="transmembrane region" description="Helical" evidence="8">
    <location>
        <begin position="227"/>
        <end position="246"/>
    </location>
</feature>
<keyword evidence="10" id="KW-1185">Reference proteome</keyword>
<sequence>MGAPFLTLNNRIWIFGVWSSLFFGIGAAIFSIAILLLNSIAVQWICYILLIQISFRIIQHQSETGSFRQVALLEEHVEKLEKLVDEFNHEYYMNIVIWFILNVSLMVHQIFTAVSYIRIGVHSIILFILPTVWCGWSTCFFICNACSNFTSQVKQVSENLCSNVLKMDLSDDEDQIDASSDGIVGIKPITKSILMTKIQFLHSRCQANPWPCQIIPGGYFHLDRRTLTSIAGLMTTYIIILVQFSGNERPGWIKIWNSTSTYYD</sequence>
<keyword evidence="4 8" id="KW-1133">Transmembrane helix</keyword>
<proteinExistence type="predicted"/>
<evidence type="ECO:0000313" key="10">
    <source>
        <dbReference type="Proteomes" id="UP001642540"/>
    </source>
</evidence>
<protein>
    <recommendedName>
        <fullName evidence="11">Gustatory receptor</fullName>
    </recommendedName>
</protein>
<dbReference type="InterPro" id="IPR013604">
    <property type="entry name" value="7TM_chemorcpt"/>
</dbReference>
<evidence type="ECO:0000256" key="5">
    <source>
        <dbReference type="ARBA" id="ARBA00023136"/>
    </source>
</evidence>
<gene>
    <name evidence="9" type="ORF">ODALV1_LOCUS11371</name>
</gene>
<keyword evidence="5 8" id="KW-0472">Membrane</keyword>
<reference evidence="9 10" key="1">
    <citation type="submission" date="2024-08" db="EMBL/GenBank/DDBJ databases">
        <authorList>
            <person name="Cucini C."/>
            <person name="Frati F."/>
        </authorList>
    </citation>
    <scope>NUCLEOTIDE SEQUENCE [LARGE SCALE GENOMIC DNA]</scope>
</reference>
<evidence type="ECO:0000256" key="2">
    <source>
        <dbReference type="ARBA" id="ARBA00022475"/>
    </source>
</evidence>
<dbReference type="Proteomes" id="UP001642540">
    <property type="component" value="Unassembled WGS sequence"/>
</dbReference>
<evidence type="ECO:0000256" key="7">
    <source>
        <dbReference type="ARBA" id="ARBA00023224"/>
    </source>
</evidence>
<keyword evidence="7" id="KW-0807">Transducer</keyword>
<keyword evidence="6" id="KW-0675">Receptor</keyword>
<dbReference type="PANTHER" id="PTHR21143:SF133">
    <property type="entry name" value="GUSTATORY AND PHEROMONE RECEPTOR 32A-RELATED"/>
    <property type="match status" value="1"/>
</dbReference>
<feature type="transmembrane region" description="Helical" evidence="8">
    <location>
        <begin position="123"/>
        <end position="145"/>
    </location>
</feature>
<feature type="transmembrane region" description="Helical" evidence="8">
    <location>
        <begin position="91"/>
        <end position="111"/>
    </location>
</feature>
<name>A0ABP1QH57_9HEXA</name>
<evidence type="ECO:0000256" key="8">
    <source>
        <dbReference type="SAM" id="Phobius"/>
    </source>
</evidence>
<dbReference type="EMBL" id="CAXLJM020000034">
    <property type="protein sequence ID" value="CAL8103173.1"/>
    <property type="molecule type" value="Genomic_DNA"/>
</dbReference>
<organism evidence="9 10">
    <name type="scientific">Orchesella dallaii</name>
    <dbReference type="NCBI Taxonomy" id="48710"/>
    <lineage>
        <taxon>Eukaryota</taxon>
        <taxon>Metazoa</taxon>
        <taxon>Ecdysozoa</taxon>
        <taxon>Arthropoda</taxon>
        <taxon>Hexapoda</taxon>
        <taxon>Collembola</taxon>
        <taxon>Entomobryomorpha</taxon>
        <taxon>Entomobryoidea</taxon>
        <taxon>Orchesellidae</taxon>
        <taxon>Orchesellinae</taxon>
        <taxon>Orchesella</taxon>
    </lineage>
</organism>
<comment type="caution">
    <text evidence="9">The sequence shown here is derived from an EMBL/GenBank/DDBJ whole genome shotgun (WGS) entry which is preliminary data.</text>
</comment>
<accession>A0ABP1QH57</accession>
<keyword evidence="2" id="KW-1003">Cell membrane</keyword>
<evidence type="ECO:0000256" key="6">
    <source>
        <dbReference type="ARBA" id="ARBA00023170"/>
    </source>
</evidence>